<dbReference type="InterPro" id="IPR021401">
    <property type="entry name" value="DUF3040"/>
</dbReference>
<name>A0A0L6CGY2_9MICO</name>
<feature type="transmembrane region" description="Helical" evidence="2">
    <location>
        <begin position="42"/>
        <end position="59"/>
    </location>
</feature>
<dbReference type="Pfam" id="PF11239">
    <property type="entry name" value="DUF3040"/>
    <property type="match status" value="1"/>
</dbReference>
<evidence type="ECO:0000256" key="2">
    <source>
        <dbReference type="SAM" id="Phobius"/>
    </source>
</evidence>
<keyword evidence="2" id="KW-1133">Transmembrane helix</keyword>
<dbReference type="EMBL" id="LAIR01000002">
    <property type="protein sequence ID" value="KNX36969.1"/>
    <property type="molecule type" value="Genomic_DNA"/>
</dbReference>
<dbReference type="Proteomes" id="UP000037397">
    <property type="component" value="Unassembled WGS sequence"/>
</dbReference>
<keyword evidence="2" id="KW-0812">Transmembrane</keyword>
<feature type="transmembrane region" description="Helical" evidence="2">
    <location>
        <begin position="65"/>
        <end position="83"/>
    </location>
</feature>
<dbReference type="RefSeq" id="WP_050669280.1">
    <property type="nucleotide sequence ID" value="NZ_LAIR01000002.1"/>
</dbReference>
<feature type="region of interest" description="Disordered" evidence="1">
    <location>
        <begin position="92"/>
        <end position="137"/>
    </location>
</feature>
<sequence>MPLSEHEQRLLDQMEQALYDEDPKFASHMVSDPSRQRTKRRMIIGGAVLLVGLGMVILGVMSQQIWLGGVGFAVMVAGGAYAVTPGHRRTLGSVGEDGNVTLHQDKPKKRGARTKGAGTFMERMEQRWDRRRGQDGW</sequence>
<dbReference type="STRING" id="1631356.VV01_07095"/>
<evidence type="ECO:0000313" key="4">
    <source>
        <dbReference type="Proteomes" id="UP000037397"/>
    </source>
</evidence>
<evidence type="ECO:0008006" key="5">
    <source>
        <dbReference type="Google" id="ProtNLM"/>
    </source>
</evidence>
<gene>
    <name evidence="3" type="ORF">VV01_07095</name>
</gene>
<evidence type="ECO:0000256" key="1">
    <source>
        <dbReference type="SAM" id="MobiDB-lite"/>
    </source>
</evidence>
<evidence type="ECO:0000313" key="3">
    <source>
        <dbReference type="EMBL" id="KNX36969.1"/>
    </source>
</evidence>
<feature type="compositionally biased region" description="Basic and acidic residues" evidence="1">
    <location>
        <begin position="122"/>
        <end position="137"/>
    </location>
</feature>
<comment type="caution">
    <text evidence="3">The sequence shown here is derived from an EMBL/GenBank/DDBJ whole genome shotgun (WGS) entry which is preliminary data.</text>
</comment>
<dbReference type="AlphaFoldDB" id="A0A0L6CGY2"/>
<reference evidence="4" key="1">
    <citation type="submission" date="2015-03" db="EMBL/GenBank/DDBJ databases">
        <title>Luteipulveratus halotolerans sp. nov., a novel actinobacterium (Dermacoccaceae) from Sarawak, Malaysia.</title>
        <authorList>
            <person name="Juboi H."/>
            <person name="Basik A."/>
            <person name="Shamsul S.S."/>
            <person name="Arnold P."/>
            <person name="Schmitt E.K."/>
            <person name="Sanglier J.-J."/>
            <person name="Yeo T."/>
        </authorList>
    </citation>
    <scope>NUCLEOTIDE SEQUENCE [LARGE SCALE GENOMIC DNA]</scope>
    <source>
        <strain evidence="4">C296001</strain>
    </source>
</reference>
<keyword evidence="2" id="KW-0472">Membrane</keyword>
<protein>
    <recommendedName>
        <fullName evidence="5">DUF3040 domain-containing protein</fullName>
    </recommendedName>
</protein>
<dbReference type="PATRIC" id="fig|1631356.3.peg.1364"/>
<keyword evidence="4" id="KW-1185">Reference proteome</keyword>
<dbReference type="OrthoDB" id="5244024at2"/>
<organism evidence="3 4">
    <name type="scientific">Luteipulveratus halotolerans</name>
    <dbReference type="NCBI Taxonomy" id="1631356"/>
    <lineage>
        <taxon>Bacteria</taxon>
        <taxon>Bacillati</taxon>
        <taxon>Actinomycetota</taxon>
        <taxon>Actinomycetes</taxon>
        <taxon>Micrococcales</taxon>
        <taxon>Dermacoccaceae</taxon>
        <taxon>Luteipulveratus</taxon>
    </lineage>
</organism>
<accession>A0A0L6CGY2</accession>
<proteinExistence type="predicted"/>